<comment type="function">
    <text evidence="8">This protein is part of the stalk that links CF(0) to CF(1). It either transmits conformational changes from CF(0) to CF(1) or is implicated in proton conduction.</text>
</comment>
<dbReference type="InterPro" id="IPR026015">
    <property type="entry name" value="ATP_synth_OSCP/delta_N_sf"/>
</dbReference>
<keyword evidence="10" id="KW-1185">Reference proteome</keyword>
<dbReference type="NCBIfam" id="TIGR01145">
    <property type="entry name" value="ATP_synt_delta"/>
    <property type="match status" value="1"/>
</dbReference>
<evidence type="ECO:0000256" key="6">
    <source>
        <dbReference type="ARBA" id="ARBA00023196"/>
    </source>
</evidence>
<evidence type="ECO:0000256" key="8">
    <source>
        <dbReference type="HAMAP-Rule" id="MF_01416"/>
    </source>
</evidence>
<keyword evidence="2 8" id="KW-0813">Transport</keyword>
<evidence type="ECO:0000256" key="7">
    <source>
        <dbReference type="ARBA" id="ARBA00023310"/>
    </source>
</evidence>
<comment type="similarity">
    <text evidence="8">Belongs to the ATPase delta chain family.</text>
</comment>
<evidence type="ECO:0000256" key="4">
    <source>
        <dbReference type="ARBA" id="ARBA00023065"/>
    </source>
</evidence>
<keyword evidence="4 8" id="KW-0406">Ion transport</keyword>
<dbReference type="EMBL" id="JAKGBZ010000004">
    <property type="protein sequence ID" value="MCF3945734.1"/>
    <property type="molecule type" value="Genomic_DNA"/>
</dbReference>
<accession>A0ABS9DWN7</accession>
<evidence type="ECO:0000256" key="1">
    <source>
        <dbReference type="ARBA" id="ARBA00004370"/>
    </source>
</evidence>
<evidence type="ECO:0000256" key="3">
    <source>
        <dbReference type="ARBA" id="ARBA00022781"/>
    </source>
</evidence>
<comment type="function">
    <text evidence="8">F(1)F(0) ATP synthase produces ATP from ADP in the presence of a proton or sodium gradient. F-type ATPases consist of two structural domains, F(1) containing the extramembraneous catalytic core and F(0) containing the membrane proton channel, linked together by a central stalk and a peripheral stalk. During catalysis, ATP synthesis in the catalytic domain of F(1) is coupled via a rotary mechanism of the central stalk subunits to proton translocation.</text>
</comment>
<dbReference type="Pfam" id="PF00213">
    <property type="entry name" value="OSCP"/>
    <property type="match status" value="1"/>
</dbReference>
<evidence type="ECO:0000313" key="9">
    <source>
        <dbReference type="EMBL" id="MCF3945734.1"/>
    </source>
</evidence>
<sequence length="188" mass="20248">MSASGISERPSGLSQRYARALYELADEQKQLDRTIAEMEALGALIGQSEPLSRLIESRAIDVTEAGRAMDAVLASQGFSDLVKRFVATAIANRRLHELPGLISGFAGFVAEKRGIVTAEVATAHKLTDTQRAQLAARLAEAGYGRVVIRETVDPALLGGMSVKIGSRLYDTSLKSRLQRLRHVMKGAA</sequence>
<dbReference type="HAMAP" id="MF_01416">
    <property type="entry name" value="ATP_synth_delta_bact"/>
    <property type="match status" value="1"/>
</dbReference>
<dbReference type="PANTHER" id="PTHR11910">
    <property type="entry name" value="ATP SYNTHASE DELTA CHAIN"/>
    <property type="match status" value="1"/>
</dbReference>
<proteinExistence type="inferred from homology"/>
<comment type="subcellular location">
    <subcellularLocation>
        <location evidence="8">Cell membrane</location>
        <topology evidence="8">Peripheral membrane protein</topology>
    </subcellularLocation>
    <subcellularLocation>
        <location evidence="1">Membrane</location>
    </subcellularLocation>
</comment>
<dbReference type="Proteomes" id="UP001521209">
    <property type="component" value="Unassembled WGS sequence"/>
</dbReference>
<dbReference type="NCBIfam" id="NF004406">
    <property type="entry name" value="PRK05758.3-2"/>
    <property type="match status" value="1"/>
</dbReference>
<dbReference type="Gene3D" id="1.10.520.20">
    <property type="entry name" value="N-terminal domain of the delta subunit of the F1F0-ATP synthase"/>
    <property type="match status" value="1"/>
</dbReference>
<dbReference type="InterPro" id="IPR000711">
    <property type="entry name" value="ATPase_OSCP/dsu"/>
</dbReference>
<keyword evidence="7 8" id="KW-0066">ATP synthesis</keyword>
<keyword evidence="8" id="KW-1003">Cell membrane</keyword>
<dbReference type="SUPFAM" id="SSF47928">
    <property type="entry name" value="N-terminal domain of the delta subunit of the F1F0-ATP synthase"/>
    <property type="match status" value="1"/>
</dbReference>
<keyword evidence="6 8" id="KW-0139">CF(1)</keyword>
<protein>
    <recommendedName>
        <fullName evidence="8">ATP synthase subunit delta</fullName>
    </recommendedName>
    <alternativeName>
        <fullName evidence="8">ATP synthase F(1) sector subunit delta</fullName>
    </alternativeName>
    <alternativeName>
        <fullName evidence="8">F-type ATPase subunit delta</fullName>
        <shortName evidence="8">F-ATPase subunit delta</shortName>
    </alternativeName>
</protein>
<keyword evidence="5 8" id="KW-0472">Membrane</keyword>
<evidence type="ECO:0000256" key="5">
    <source>
        <dbReference type="ARBA" id="ARBA00023136"/>
    </source>
</evidence>
<reference evidence="9 10" key="1">
    <citation type="submission" date="2022-01" db="EMBL/GenBank/DDBJ databases">
        <authorList>
            <person name="Won M."/>
            <person name="Kim S.-J."/>
            <person name="Kwon S.-W."/>
        </authorList>
    </citation>
    <scope>NUCLEOTIDE SEQUENCE [LARGE SCALE GENOMIC DNA]</scope>
    <source>
        <strain evidence="9 10">KCTC 23505</strain>
    </source>
</reference>
<dbReference type="RefSeq" id="WP_235702975.1">
    <property type="nucleotide sequence ID" value="NZ_JAKGBZ010000004.1"/>
</dbReference>
<gene>
    <name evidence="8" type="primary">atpH</name>
    <name evidence="9" type="ORF">L2A60_03415</name>
</gene>
<evidence type="ECO:0000256" key="2">
    <source>
        <dbReference type="ARBA" id="ARBA00022448"/>
    </source>
</evidence>
<dbReference type="PRINTS" id="PR00125">
    <property type="entry name" value="ATPASEDELTA"/>
</dbReference>
<evidence type="ECO:0000313" key="10">
    <source>
        <dbReference type="Proteomes" id="UP001521209"/>
    </source>
</evidence>
<name>A0ABS9DWN7_9PROT</name>
<keyword evidence="3 8" id="KW-0375">Hydrogen ion transport</keyword>
<comment type="caution">
    <text evidence="9">The sequence shown here is derived from an EMBL/GenBank/DDBJ whole genome shotgun (WGS) entry which is preliminary data.</text>
</comment>
<organism evidence="9 10">
    <name type="scientific">Acidiphilium iwatense</name>
    <dbReference type="NCBI Taxonomy" id="768198"/>
    <lineage>
        <taxon>Bacteria</taxon>
        <taxon>Pseudomonadati</taxon>
        <taxon>Pseudomonadota</taxon>
        <taxon>Alphaproteobacteria</taxon>
        <taxon>Acetobacterales</taxon>
        <taxon>Acidocellaceae</taxon>
        <taxon>Acidiphilium</taxon>
    </lineage>
</organism>